<dbReference type="InterPro" id="IPR050171">
    <property type="entry name" value="MFS_Transporters"/>
</dbReference>
<reference evidence="10" key="1">
    <citation type="submission" date="2017-05" db="EMBL/GenBank/DDBJ databases">
        <title>Complete and WGS of Bordetella genogroups.</title>
        <authorList>
            <person name="Spilker T."/>
            <person name="Lipuma J."/>
        </authorList>
    </citation>
    <scope>NUCLEOTIDE SEQUENCE [LARGE SCALE GENOMIC DNA]</scope>
    <source>
        <strain evidence="10">AU8256</strain>
    </source>
</reference>
<evidence type="ECO:0000256" key="6">
    <source>
        <dbReference type="ARBA" id="ARBA00023136"/>
    </source>
</evidence>
<dbReference type="InterPro" id="IPR036259">
    <property type="entry name" value="MFS_trans_sf"/>
</dbReference>
<feature type="transmembrane region" description="Helical" evidence="7">
    <location>
        <begin position="218"/>
        <end position="239"/>
    </location>
</feature>
<comment type="subcellular location">
    <subcellularLocation>
        <location evidence="1">Cell membrane</location>
        <topology evidence="1">Multi-pass membrane protein</topology>
    </subcellularLocation>
</comment>
<keyword evidence="6 7" id="KW-0472">Membrane</keyword>
<feature type="transmembrane region" description="Helical" evidence="7">
    <location>
        <begin position="50"/>
        <end position="75"/>
    </location>
</feature>
<evidence type="ECO:0000313" key="9">
    <source>
        <dbReference type="EMBL" id="OZI76588.1"/>
    </source>
</evidence>
<feature type="domain" description="Major facilitator superfamily (MFS) profile" evidence="8">
    <location>
        <begin position="1"/>
        <end position="405"/>
    </location>
</feature>
<evidence type="ECO:0000256" key="3">
    <source>
        <dbReference type="ARBA" id="ARBA00022475"/>
    </source>
</evidence>
<feature type="transmembrane region" description="Helical" evidence="7">
    <location>
        <begin position="112"/>
        <end position="134"/>
    </location>
</feature>
<feature type="transmembrane region" description="Helical" evidence="7">
    <location>
        <begin position="378"/>
        <end position="396"/>
    </location>
</feature>
<feature type="transmembrane region" description="Helical" evidence="7">
    <location>
        <begin position="308"/>
        <end position="333"/>
    </location>
</feature>
<feature type="transmembrane region" description="Helical" evidence="7">
    <location>
        <begin position="255"/>
        <end position="274"/>
    </location>
</feature>
<evidence type="ECO:0000256" key="1">
    <source>
        <dbReference type="ARBA" id="ARBA00004651"/>
    </source>
</evidence>
<comment type="caution">
    <text evidence="9">The sequence shown here is derived from an EMBL/GenBank/DDBJ whole genome shotgun (WGS) entry which is preliminary data.</text>
</comment>
<dbReference type="Gene3D" id="1.20.1250.20">
    <property type="entry name" value="MFS general substrate transporter like domains"/>
    <property type="match status" value="1"/>
</dbReference>
<dbReference type="SUPFAM" id="SSF103473">
    <property type="entry name" value="MFS general substrate transporter"/>
    <property type="match status" value="1"/>
</dbReference>
<proteinExistence type="predicted"/>
<feature type="transmembrane region" description="Helical" evidence="7">
    <location>
        <begin position="174"/>
        <end position="191"/>
    </location>
</feature>
<keyword evidence="10" id="KW-1185">Reference proteome</keyword>
<protein>
    <submittedName>
        <fullName evidence="9">MFS transporter</fullName>
    </submittedName>
</protein>
<feature type="transmembrane region" description="Helical" evidence="7">
    <location>
        <begin position="281"/>
        <end position="302"/>
    </location>
</feature>
<dbReference type="Pfam" id="PF07690">
    <property type="entry name" value="MFS_1"/>
    <property type="match status" value="1"/>
</dbReference>
<feature type="transmembrane region" description="Helical" evidence="7">
    <location>
        <begin position="146"/>
        <end position="168"/>
    </location>
</feature>
<keyword evidence="4 7" id="KW-0812">Transmembrane</keyword>
<sequence length="405" mass="41266">MTTLDPALAPPARCAAPRRGALAIHTAILVAFLAASSTPTPLYRLYQQAWGFSSTTLTIIFAAYALALLCTLLLAGSLSDYIGRRPVIALALLLEMAAMTVFLLAGGPAWLIAARVVQGIATGLAAAAVGAALLDLNRERGPLINSIAPMIGMAIGALGSTGVLVHAATPLRTSYLILLAVFAAALAALRLTPETAARRPGAWASLKPSMHVPRQARAAFWSVTPVNVSVWMLGGLYLSQMPSLIAQTTHSTSPWLGGLAVAALTLSGAVAVLAAQRAAAFSTLVGGAAALTLGLLLILAGANTGSGMWLLGGSLVAGAGFGTAFLGAVRTVLPLAGPSQRASLMATFYVESYLAHSVPAIAAGYFAQRHGLLATANFYGVTVALLALAAIALALARSRGQRQTA</sequence>
<evidence type="ECO:0000256" key="2">
    <source>
        <dbReference type="ARBA" id="ARBA00022448"/>
    </source>
</evidence>
<dbReference type="RefSeq" id="WP_094807172.1">
    <property type="nucleotide sequence ID" value="NZ_NEVT01000006.1"/>
</dbReference>
<dbReference type="EMBL" id="NEVT01000006">
    <property type="protein sequence ID" value="OZI76588.1"/>
    <property type="molecule type" value="Genomic_DNA"/>
</dbReference>
<evidence type="ECO:0000259" key="8">
    <source>
        <dbReference type="PROSITE" id="PS50850"/>
    </source>
</evidence>
<feature type="transmembrane region" description="Helical" evidence="7">
    <location>
        <begin position="87"/>
        <end position="106"/>
    </location>
</feature>
<dbReference type="InterPro" id="IPR011701">
    <property type="entry name" value="MFS"/>
</dbReference>
<keyword evidence="2" id="KW-0813">Transport</keyword>
<feature type="transmembrane region" description="Helical" evidence="7">
    <location>
        <begin position="345"/>
        <end position="366"/>
    </location>
</feature>
<dbReference type="GO" id="GO:0005886">
    <property type="term" value="C:plasma membrane"/>
    <property type="evidence" value="ECO:0007669"/>
    <property type="project" value="UniProtKB-SubCell"/>
</dbReference>
<accession>A0A261VR43</accession>
<evidence type="ECO:0000256" key="5">
    <source>
        <dbReference type="ARBA" id="ARBA00022989"/>
    </source>
</evidence>
<dbReference type="InterPro" id="IPR020846">
    <property type="entry name" value="MFS_dom"/>
</dbReference>
<name>A0A261VR43_9BORD</name>
<evidence type="ECO:0000256" key="7">
    <source>
        <dbReference type="SAM" id="Phobius"/>
    </source>
</evidence>
<evidence type="ECO:0000313" key="10">
    <source>
        <dbReference type="Proteomes" id="UP000215633"/>
    </source>
</evidence>
<dbReference type="PROSITE" id="PS50850">
    <property type="entry name" value="MFS"/>
    <property type="match status" value="1"/>
</dbReference>
<gene>
    <name evidence="9" type="ORF">CAL24_15865</name>
</gene>
<organism evidence="9 10">
    <name type="scientific">Bordetella genomosp. 2</name>
    <dbReference type="NCBI Taxonomy" id="1983456"/>
    <lineage>
        <taxon>Bacteria</taxon>
        <taxon>Pseudomonadati</taxon>
        <taxon>Pseudomonadota</taxon>
        <taxon>Betaproteobacteria</taxon>
        <taxon>Burkholderiales</taxon>
        <taxon>Alcaligenaceae</taxon>
        <taxon>Bordetella</taxon>
    </lineage>
</organism>
<dbReference type="AlphaFoldDB" id="A0A261VR43"/>
<dbReference type="PANTHER" id="PTHR23517">
    <property type="entry name" value="RESISTANCE PROTEIN MDTM, PUTATIVE-RELATED-RELATED"/>
    <property type="match status" value="1"/>
</dbReference>
<evidence type="ECO:0000256" key="4">
    <source>
        <dbReference type="ARBA" id="ARBA00022692"/>
    </source>
</evidence>
<dbReference type="Proteomes" id="UP000215633">
    <property type="component" value="Unassembled WGS sequence"/>
</dbReference>
<dbReference type="GO" id="GO:0022857">
    <property type="term" value="F:transmembrane transporter activity"/>
    <property type="evidence" value="ECO:0007669"/>
    <property type="project" value="InterPro"/>
</dbReference>
<keyword evidence="3" id="KW-1003">Cell membrane</keyword>
<feature type="transmembrane region" description="Helical" evidence="7">
    <location>
        <begin position="20"/>
        <end position="38"/>
    </location>
</feature>
<keyword evidence="5 7" id="KW-1133">Transmembrane helix</keyword>